<feature type="non-terminal residue" evidence="2">
    <location>
        <position position="68"/>
    </location>
</feature>
<protein>
    <submittedName>
        <fullName evidence="2">Uncharacterized protein</fullName>
    </submittedName>
</protein>
<proteinExistence type="predicted"/>
<dbReference type="AlphaFoldDB" id="A0A9P6IHS9"/>
<keyword evidence="3" id="KW-1185">Reference proteome</keyword>
<evidence type="ECO:0000313" key="3">
    <source>
        <dbReference type="Proteomes" id="UP000749646"/>
    </source>
</evidence>
<keyword evidence="1" id="KW-0472">Membrane</keyword>
<dbReference type="Proteomes" id="UP000749646">
    <property type="component" value="Unassembled WGS sequence"/>
</dbReference>
<dbReference type="EMBL" id="JAAAHW010011271">
    <property type="protein sequence ID" value="KAF9920377.1"/>
    <property type="molecule type" value="Genomic_DNA"/>
</dbReference>
<feature type="transmembrane region" description="Helical" evidence="1">
    <location>
        <begin position="21"/>
        <end position="42"/>
    </location>
</feature>
<accession>A0A9P6IHS9</accession>
<reference evidence="2" key="1">
    <citation type="journal article" date="2020" name="Fungal Divers.">
        <title>Resolving the Mortierellaceae phylogeny through synthesis of multi-gene phylogenetics and phylogenomics.</title>
        <authorList>
            <person name="Vandepol N."/>
            <person name="Liber J."/>
            <person name="Desiro A."/>
            <person name="Na H."/>
            <person name="Kennedy M."/>
            <person name="Barry K."/>
            <person name="Grigoriev I.V."/>
            <person name="Miller A.N."/>
            <person name="O'Donnell K."/>
            <person name="Stajich J.E."/>
            <person name="Bonito G."/>
        </authorList>
    </citation>
    <scope>NUCLEOTIDE SEQUENCE</scope>
    <source>
        <strain evidence="2">MES-2147</strain>
    </source>
</reference>
<comment type="caution">
    <text evidence="2">The sequence shown here is derived from an EMBL/GenBank/DDBJ whole genome shotgun (WGS) entry which is preliminary data.</text>
</comment>
<evidence type="ECO:0000256" key="1">
    <source>
        <dbReference type="SAM" id="Phobius"/>
    </source>
</evidence>
<keyword evidence="1" id="KW-1133">Transmembrane helix</keyword>
<evidence type="ECO:0000313" key="2">
    <source>
        <dbReference type="EMBL" id="KAF9920377.1"/>
    </source>
</evidence>
<gene>
    <name evidence="2" type="ORF">BGZ65_011306</name>
</gene>
<sequence>MLKTQWPRLPPAPASAAKSGLRFRTLALITLTMIGAGVDGVVKHSFDDPEFHKLVEDNVPYFAHSIGS</sequence>
<name>A0A9P6IHS9_9FUNG</name>
<keyword evidence="1" id="KW-0812">Transmembrane</keyword>
<organism evidence="2 3">
    <name type="scientific">Modicella reniformis</name>
    <dbReference type="NCBI Taxonomy" id="1440133"/>
    <lineage>
        <taxon>Eukaryota</taxon>
        <taxon>Fungi</taxon>
        <taxon>Fungi incertae sedis</taxon>
        <taxon>Mucoromycota</taxon>
        <taxon>Mortierellomycotina</taxon>
        <taxon>Mortierellomycetes</taxon>
        <taxon>Mortierellales</taxon>
        <taxon>Mortierellaceae</taxon>
        <taxon>Modicella</taxon>
    </lineage>
</organism>